<feature type="compositionally biased region" description="Acidic residues" evidence="1">
    <location>
        <begin position="332"/>
        <end position="377"/>
    </location>
</feature>
<name>A0A2G8S5D2_9APHY</name>
<evidence type="ECO:0000256" key="1">
    <source>
        <dbReference type="SAM" id="MobiDB-lite"/>
    </source>
</evidence>
<gene>
    <name evidence="3" type="ORF">GSI_09029</name>
</gene>
<evidence type="ECO:0000259" key="2">
    <source>
        <dbReference type="Pfam" id="PF20231"/>
    </source>
</evidence>
<dbReference type="AlphaFoldDB" id="A0A2G8S5D2"/>
<feature type="region of interest" description="Disordered" evidence="1">
    <location>
        <begin position="988"/>
        <end position="1015"/>
    </location>
</feature>
<dbReference type="STRING" id="1077348.A0A2G8S5D2"/>
<feature type="compositionally biased region" description="Polar residues" evidence="1">
    <location>
        <begin position="992"/>
        <end position="1014"/>
    </location>
</feature>
<organism evidence="3 4">
    <name type="scientific">Ganoderma sinense ZZ0214-1</name>
    <dbReference type="NCBI Taxonomy" id="1077348"/>
    <lineage>
        <taxon>Eukaryota</taxon>
        <taxon>Fungi</taxon>
        <taxon>Dikarya</taxon>
        <taxon>Basidiomycota</taxon>
        <taxon>Agaricomycotina</taxon>
        <taxon>Agaricomycetes</taxon>
        <taxon>Polyporales</taxon>
        <taxon>Polyporaceae</taxon>
        <taxon>Ganoderma</taxon>
    </lineage>
</organism>
<feature type="compositionally biased region" description="Basic and acidic residues" evidence="1">
    <location>
        <begin position="390"/>
        <end position="407"/>
    </location>
</feature>
<proteinExistence type="predicted"/>
<feature type="compositionally biased region" description="Basic residues" evidence="1">
    <location>
        <begin position="9"/>
        <end position="21"/>
    </location>
</feature>
<evidence type="ECO:0000313" key="4">
    <source>
        <dbReference type="Proteomes" id="UP000230002"/>
    </source>
</evidence>
<dbReference type="EMBL" id="AYKW01000023">
    <property type="protein sequence ID" value="PIL28982.1"/>
    <property type="molecule type" value="Genomic_DNA"/>
</dbReference>
<dbReference type="InterPro" id="IPR046496">
    <property type="entry name" value="DUF6589"/>
</dbReference>
<feature type="region of interest" description="Disordered" evidence="1">
    <location>
        <begin position="314"/>
        <end position="423"/>
    </location>
</feature>
<feature type="region of interest" description="Disordered" evidence="1">
    <location>
        <begin position="197"/>
        <end position="240"/>
    </location>
</feature>
<keyword evidence="4" id="KW-1185">Reference proteome</keyword>
<dbReference type="OrthoDB" id="2803256at2759"/>
<reference evidence="3 4" key="1">
    <citation type="journal article" date="2015" name="Sci. Rep.">
        <title>Chromosome-level genome map provides insights into diverse defense mechanisms in the medicinal fungus Ganoderma sinense.</title>
        <authorList>
            <person name="Zhu Y."/>
            <person name="Xu J."/>
            <person name="Sun C."/>
            <person name="Zhou S."/>
            <person name="Xu H."/>
            <person name="Nelson D.R."/>
            <person name="Qian J."/>
            <person name="Song J."/>
            <person name="Luo H."/>
            <person name="Xiang L."/>
            <person name="Li Y."/>
            <person name="Xu Z."/>
            <person name="Ji A."/>
            <person name="Wang L."/>
            <person name="Lu S."/>
            <person name="Hayward A."/>
            <person name="Sun W."/>
            <person name="Li X."/>
            <person name="Schwartz D.C."/>
            <person name="Wang Y."/>
            <person name="Chen S."/>
        </authorList>
    </citation>
    <scope>NUCLEOTIDE SEQUENCE [LARGE SCALE GENOMIC DNA]</scope>
    <source>
        <strain evidence="3 4">ZZ0214-1</strain>
    </source>
</reference>
<feature type="compositionally biased region" description="Basic and acidic residues" evidence="1">
    <location>
        <begin position="22"/>
        <end position="34"/>
    </location>
</feature>
<feature type="compositionally biased region" description="Acidic residues" evidence="1">
    <location>
        <begin position="1050"/>
        <end position="1062"/>
    </location>
</feature>
<feature type="domain" description="DUF6589" evidence="2">
    <location>
        <begin position="481"/>
        <end position="917"/>
    </location>
</feature>
<accession>A0A2G8S5D2</accession>
<feature type="region of interest" description="Disordered" evidence="1">
    <location>
        <begin position="1"/>
        <end position="42"/>
    </location>
</feature>
<dbReference type="Proteomes" id="UP000230002">
    <property type="component" value="Unassembled WGS sequence"/>
</dbReference>
<dbReference type="Pfam" id="PF20231">
    <property type="entry name" value="DUF6589"/>
    <property type="match status" value="1"/>
</dbReference>
<protein>
    <recommendedName>
        <fullName evidence="2">DUF6589 domain-containing protein</fullName>
    </recommendedName>
</protein>
<sequence length="1094" mass="121437">MTSPARPGPSRRRKGYKKQKKTLAEKTAARDAERMAAGQTTSEQNILAKELSDSTKHKVKAACFRGILAYLGQEGYTWGEFVEWVSRPTSGVKKIRFDGFFSNREQVHRTLGLWVTKNSHTGRRNVHDWAIEYAAKVVDREAHAVTRNGLLQSRRMPMTQAFLLSFDLSSIHDRIRSLCPSTTTILTAFCTTTRQKLSQKRAREASKPKISRKGKTAVQTPRSPGAALSRRQTPSGPVKSARARVLAAKREQRLQTRVGTAILGLLGQRCQNNSFVKHMLGLYLYATGAQRQLISILSNLGLSSSYTSIAGGRNAALDDVPAPKDAPPKDTEQDEDEEDEDDPDWLPDEDDASDVDWETDDELGEPEESDVEGEDPEPNAATAGSTMQEFPERGQTDEQVSSHENERPPNAIADPVEGAEEEAPTVFSLLSRGAGLLRQLPSKILGRKDSQENGTCATIFPLYDAKPEDMQTSQLLDSIDKAPPLTVLDILHTPAEAHLFTASLRHTLLRTIVASSDLFARFRTDVDSHLPATDDQIPLRRTEVYPLPAMHIDESSTAGNGEVVDAIFKELGFDIGTTRFSGITRPIFGDQLSIARLRTIIMDRAGHEPIGDSYAWAVFGPGFFHHQMALVHGIMETHWGDSTAGTRNPSSLSFFNTIIDRKPIVMSSLPPYRVCRDLIFDTLSACALHCLELVSGKTIEQCAEKATFEQLSAHVDQIFDTYATPHTVHGLRDARHAIVAERMRAFAARPPSNPPKPPPDPLTDPIPHGDMIYENATLFLRDALILREFTDSIKGGYSGRIIRVLKILALMYRGCGRTKYAHELLHLVHNLTHVWPKPLRAIMINNWLVNLTGKPNAWVPVDLLQEHMNFWIKVMYKANGSNASWEWLAMISPCVALLRKLAEQMNSTLGAQLGTKHHTPERHRDLATMRNAMHEHGIFHVQPGRVLRGVKDAEVPNVVAAGLKQLQKPLAEYNKTFQQLQQRRRELPLTDPTISATPSASISNTTAAPATSDTRLYATSFPSTTNVAEPREVEAPVNGLEGIAPGEGQADQDDADADDEDEDAQYWQAFDEEYDARGVFAAEEEPSFDIHDYI</sequence>
<evidence type="ECO:0000313" key="3">
    <source>
        <dbReference type="EMBL" id="PIL28982.1"/>
    </source>
</evidence>
<comment type="caution">
    <text evidence="3">The sequence shown here is derived from an EMBL/GenBank/DDBJ whole genome shotgun (WGS) entry which is preliminary data.</text>
</comment>
<feature type="region of interest" description="Disordered" evidence="1">
    <location>
        <begin position="1039"/>
        <end position="1062"/>
    </location>
</feature>